<dbReference type="Proteomes" id="UP000005615">
    <property type="component" value="Unassembled WGS sequence"/>
</dbReference>
<dbReference type="Gene3D" id="3.40.50.620">
    <property type="entry name" value="HUPs"/>
    <property type="match status" value="1"/>
</dbReference>
<dbReference type="eggNOG" id="COG0415">
    <property type="taxonomic scope" value="Bacteria"/>
</dbReference>
<comment type="cofactor">
    <cofactor evidence="7">
        <name>(6R)-5,10-methylene-5,6,7,8-tetrahydrofolate</name>
        <dbReference type="ChEBI" id="CHEBI:15636"/>
    </cofactor>
    <text evidence="7">Binds 1 5,10-methenyltetrahydrofolate (MTHF) per subunit.</text>
</comment>
<evidence type="ECO:0000256" key="7">
    <source>
        <dbReference type="RuleBase" id="RU367151"/>
    </source>
</evidence>
<dbReference type="Gene3D" id="1.25.40.80">
    <property type="match status" value="1"/>
</dbReference>
<dbReference type="GO" id="GO:0000719">
    <property type="term" value="P:photoreactive repair"/>
    <property type="evidence" value="ECO:0007669"/>
    <property type="project" value="TreeGrafter"/>
</dbReference>
<dbReference type="AlphaFoldDB" id="F3KZ48"/>
<sequence>MRTLLWLQNDLRLADNAGFQLASQASELLIVYCWPKPRPWCNLTGLGAQRTRFLSETLEHLRHQLSELGQDVFVSVQHPEQVLPLMIEELGIEHLITSRPQAYNESNSLKALQDALDCNVSVTRGNTLFDEDDLTFDLADLPKHFTPFRKKMEAQPIAEPLATPKQLPPKITEVRYGPTPSNNTRPHPTFPYRGGEQEALRRIKHWVFDRQAIATYKQTRNALDGLDNYSALSPWLATGAVSPRTILHHVQRFENEVTANESTYWVFFELLWREFFYWRAQIDGVHLFLPYGVARKKQLRTFDPRQFTRWCRGETNYPLVNALMHQLVRSGFMSNRGRQIAASSLIHDLGVDWRYGAAFFEKYLIDFDVASNYGNWQYIAGVGSDPRGGRHFNIDKQTEQYDPKGLFITQWDGYRTPQPEFVTDAADWPIS</sequence>
<dbReference type="GO" id="GO:0003677">
    <property type="term" value="F:DNA binding"/>
    <property type="evidence" value="ECO:0007669"/>
    <property type="project" value="TreeGrafter"/>
</dbReference>
<comment type="similarity">
    <text evidence="1 7">Belongs to the DNA photolyase class-1 family.</text>
</comment>
<comment type="function">
    <text evidence="7">May have a photoreceptor function.</text>
</comment>
<evidence type="ECO:0000313" key="8">
    <source>
        <dbReference type="EMBL" id="EGG30535.1"/>
    </source>
</evidence>
<dbReference type="GO" id="GO:0071949">
    <property type="term" value="F:FAD binding"/>
    <property type="evidence" value="ECO:0007669"/>
    <property type="project" value="TreeGrafter"/>
</dbReference>
<keyword evidence="4 6" id="KW-0274">FAD</keyword>
<feature type="binding site" evidence="6">
    <location>
        <position position="216"/>
    </location>
    <ligand>
        <name>FAD</name>
        <dbReference type="ChEBI" id="CHEBI:57692"/>
    </ligand>
</feature>
<dbReference type="SUPFAM" id="SSF52425">
    <property type="entry name" value="Cryptochrome/photolyase, N-terminal domain"/>
    <property type="match status" value="1"/>
</dbReference>
<feature type="binding site" evidence="6">
    <location>
        <begin position="269"/>
        <end position="277"/>
    </location>
    <ligand>
        <name>FAD</name>
        <dbReference type="ChEBI" id="CHEBI:57692"/>
    </ligand>
</feature>
<dbReference type="InterPro" id="IPR014133">
    <property type="entry name" value="Cry_DASH"/>
</dbReference>
<evidence type="ECO:0000256" key="4">
    <source>
        <dbReference type="ARBA" id="ARBA00022827"/>
    </source>
</evidence>
<dbReference type="InterPro" id="IPR002081">
    <property type="entry name" value="Cryptochrome/DNA_photolyase_1"/>
</dbReference>
<dbReference type="SUPFAM" id="SSF48173">
    <property type="entry name" value="Cryptochrome/photolyase FAD-binding domain"/>
    <property type="match status" value="1"/>
</dbReference>
<proteinExistence type="inferred from homology"/>
<evidence type="ECO:0000256" key="5">
    <source>
        <dbReference type="ARBA" id="ARBA00022991"/>
    </source>
</evidence>
<evidence type="ECO:0000256" key="3">
    <source>
        <dbReference type="ARBA" id="ARBA00022630"/>
    </source>
</evidence>
<evidence type="ECO:0000256" key="2">
    <source>
        <dbReference type="ARBA" id="ARBA00017881"/>
    </source>
</evidence>
<dbReference type="GO" id="GO:0003913">
    <property type="term" value="F:DNA photolyase activity"/>
    <property type="evidence" value="ECO:0007669"/>
    <property type="project" value="InterPro"/>
</dbReference>
<comment type="caution">
    <text evidence="8">The sequence shown here is derived from an EMBL/GenBank/DDBJ whole genome shotgun (WGS) entry which is preliminary data.</text>
</comment>
<comment type="cofactor">
    <cofactor evidence="6 7">
        <name>FAD</name>
        <dbReference type="ChEBI" id="CHEBI:57692"/>
    </cofactor>
    <text evidence="6 7">Binds 1 FAD per subunit.</text>
</comment>
<keyword evidence="9" id="KW-1185">Reference proteome</keyword>
<evidence type="ECO:0000256" key="1">
    <source>
        <dbReference type="ARBA" id="ARBA00005862"/>
    </source>
</evidence>
<keyword evidence="8" id="KW-0456">Lyase</keyword>
<name>F3KZ48_9GAMM</name>
<feature type="binding site" evidence="6">
    <location>
        <begin position="366"/>
        <end position="368"/>
    </location>
    <ligand>
        <name>FAD</name>
        <dbReference type="ChEBI" id="CHEBI:57692"/>
    </ligand>
</feature>
<dbReference type="InterPro" id="IPR005101">
    <property type="entry name" value="Cryptochr/Photolyase_FAD-bd"/>
</dbReference>
<evidence type="ECO:0000313" key="9">
    <source>
        <dbReference type="Proteomes" id="UP000005615"/>
    </source>
</evidence>
<keyword evidence="3 6" id="KW-0285">Flavoprotein</keyword>
<dbReference type="RefSeq" id="WP_009574684.1">
    <property type="nucleotide sequence ID" value="NZ_AEIG01000011.1"/>
</dbReference>
<reference evidence="8 9" key="1">
    <citation type="journal article" date="2011" name="J. Bacteriol.">
        <title>Genome sequence of strain IMCC3088, a proteorhodopsin-containing marine bacterium belonging to the OM60/NOR5 clade.</title>
        <authorList>
            <person name="Jang Y."/>
            <person name="Oh H.M."/>
            <person name="Kang I."/>
            <person name="Lee K."/>
            <person name="Yang S.J."/>
            <person name="Cho J.C."/>
        </authorList>
    </citation>
    <scope>NUCLEOTIDE SEQUENCE [LARGE SCALE GENOMIC DNA]</scope>
    <source>
        <strain evidence="8 9">IMCC3088</strain>
    </source>
</reference>
<dbReference type="PANTHER" id="PTHR11455">
    <property type="entry name" value="CRYPTOCHROME"/>
    <property type="match status" value="1"/>
</dbReference>
<accession>F3KZ48</accession>
<dbReference type="PANTHER" id="PTHR11455:SF22">
    <property type="entry name" value="CRYPTOCHROME DASH"/>
    <property type="match status" value="1"/>
</dbReference>
<dbReference type="InterPro" id="IPR036134">
    <property type="entry name" value="Crypto/Photolyase_FAD-like_sf"/>
</dbReference>
<dbReference type="Gene3D" id="1.10.579.10">
    <property type="entry name" value="DNA Cyclobutane Dipyrimidine Photolyase, subunit A, domain 3"/>
    <property type="match status" value="1"/>
</dbReference>
<dbReference type="InterPro" id="IPR014729">
    <property type="entry name" value="Rossmann-like_a/b/a_fold"/>
</dbReference>
<dbReference type="PRINTS" id="PR00147">
    <property type="entry name" value="DNAPHOTLYASE"/>
</dbReference>
<dbReference type="EMBL" id="AEIG01000011">
    <property type="protein sequence ID" value="EGG30535.1"/>
    <property type="molecule type" value="Genomic_DNA"/>
</dbReference>
<dbReference type="PROSITE" id="PS51645">
    <property type="entry name" value="PHR_CRY_ALPHA_BETA"/>
    <property type="match status" value="1"/>
</dbReference>
<dbReference type="InterPro" id="IPR006050">
    <property type="entry name" value="DNA_photolyase_N"/>
</dbReference>
<keyword evidence="5 7" id="KW-0157">Chromophore</keyword>
<dbReference type="Pfam" id="PF00875">
    <property type="entry name" value="DNA_photolyase"/>
    <property type="match status" value="1"/>
</dbReference>
<dbReference type="Pfam" id="PF03441">
    <property type="entry name" value="FAD_binding_7"/>
    <property type="match status" value="1"/>
</dbReference>
<evidence type="ECO:0000256" key="6">
    <source>
        <dbReference type="PIRSR" id="PIRSR602081-1"/>
    </source>
</evidence>
<dbReference type="STRING" id="2518989.IMCC3088_159"/>
<dbReference type="NCBIfam" id="TIGR02765">
    <property type="entry name" value="crypto_DASH"/>
    <property type="match status" value="1"/>
</dbReference>
<dbReference type="OrthoDB" id="9772484at2"/>
<protein>
    <recommendedName>
        <fullName evidence="2 7">Cryptochrome DASH</fullName>
    </recommendedName>
</protein>
<organism evidence="8 9">
    <name type="scientific">Aequoribacter fuscus</name>
    <dbReference type="NCBI Taxonomy" id="2518989"/>
    <lineage>
        <taxon>Bacteria</taxon>
        <taxon>Pseudomonadati</taxon>
        <taxon>Pseudomonadota</taxon>
        <taxon>Gammaproteobacteria</taxon>
        <taxon>Cellvibrionales</taxon>
        <taxon>Halieaceae</taxon>
        <taxon>Aequoribacter</taxon>
    </lineage>
</organism>
<dbReference type="InterPro" id="IPR036155">
    <property type="entry name" value="Crypto/Photolyase_N_sf"/>
</dbReference>
<gene>
    <name evidence="8" type="ORF">IMCC3088_159</name>
</gene>